<dbReference type="OrthoDB" id="10066351at2759"/>
<dbReference type="GO" id="GO:0008202">
    <property type="term" value="P:steroid metabolic process"/>
    <property type="evidence" value="ECO:0007669"/>
    <property type="project" value="TreeGrafter"/>
</dbReference>
<dbReference type="InterPro" id="IPR036291">
    <property type="entry name" value="NAD(P)-bd_dom_sf"/>
</dbReference>
<dbReference type="PANTHER" id="PTHR43313:SF34">
    <property type="entry name" value="RETINOL DEHYDROGENASE 7"/>
    <property type="match status" value="1"/>
</dbReference>
<keyword evidence="2" id="KW-1185">Reference proteome</keyword>
<dbReference type="EMBL" id="KN768633">
    <property type="protein sequence ID" value="KIH46717.1"/>
    <property type="molecule type" value="Genomic_DNA"/>
</dbReference>
<gene>
    <name evidence="1" type="ORF">ANCDUO_23228</name>
</gene>
<organism evidence="1 2">
    <name type="scientific">Ancylostoma duodenale</name>
    <dbReference type="NCBI Taxonomy" id="51022"/>
    <lineage>
        <taxon>Eukaryota</taxon>
        <taxon>Metazoa</taxon>
        <taxon>Ecdysozoa</taxon>
        <taxon>Nematoda</taxon>
        <taxon>Chromadorea</taxon>
        <taxon>Rhabditida</taxon>
        <taxon>Rhabditina</taxon>
        <taxon>Rhabditomorpha</taxon>
        <taxon>Strongyloidea</taxon>
        <taxon>Ancylostomatidae</taxon>
        <taxon>Ancylostomatinae</taxon>
        <taxon>Ancylostoma</taxon>
    </lineage>
</organism>
<dbReference type="SUPFAM" id="SSF51735">
    <property type="entry name" value="NAD(P)-binding Rossmann-fold domains"/>
    <property type="match status" value="1"/>
</dbReference>
<evidence type="ECO:0000313" key="1">
    <source>
        <dbReference type="EMBL" id="KIH46717.1"/>
    </source>
</evidence>
<dbReference type="Gene3D" id="3.40.50.720">
    <property type="entry name" value="NAD(P)-binding Rossmann-like Domain"/>
    <property type="match status" value="1"/>
</dbReference>
<dbReference type="PANTHER" id="PTHR43313">
    <property type="entry name" value="SHORT-CHAIN DEHYDROGENASE/REDUCTASE FAMILY 9C"/>
    <property type="match status" value="1"/>
</dbReference>
<dbReference type="Proteomes" id="UP000054047">
    <property type="component" value="Unassembled WGS sequence"/>
</dbReference>
<protein>
    <submittedName>
        <fullName evidence="1">Uncharacterized protein</fullName>
    </submittedName>
</protein>
<name>A0A0C2CA59_9BILA</name>
<dbReference type="GO" id="GO:0016491">
    <property type="term" value="F:oxidoreductase activity"/>
    <property type="evidence" value="ECO:0007669"/>
    <property type="project" value="TreeGrafter"/>
</dbReference>
<proteinExistence type="predicted"/>
<reference evidence="1 2" key="1">
    <citation type="submission" date="2013-12" db="EMBL/GenBank/DDBJ databases">
        <title>Draft genome of the parsitic nematode Ancylostoma duodenale.</title>
        <authorList>
            <person name="Mitreva M."/>
        </authorList>
    </citation>
    <scope>NUCLEOTIDE SEQUENCE [LARGE SCALE GENOMIC DNA]</scope>
    <source>
        <strain evidence="1 2">Zhejiang</strain>
    </source>
</reference>
<evidence type="ECO:0000313" key="2">
    <source>
        <dbReference type="Proteomes" id="UP000054047"/>
    </source>
</evidence>
<accession>A0A0C2CA59</accession>
<dbReference type="AlphaFoldDB" id="A0A0C2CA59"/>
<sequence>MVWLLFLCLLPIAYIVARFLWELLRVGDLSSKAVLITGCDSGFGRELALRCIAKGFTVFAGCLTEKVPLVLLVHFRVKDL</sequence>